<evidence type="ECO:0008006" key="9">
    <source>
        <dbReference type="Google" id="ProtNLM"/>
    </source>
</evidence>
<sequence length="463" mass="53558">MKFNKKIFRFFAAIIITSILLLPSVLQAKEINLKDAIDWGIQHNYDLEEIRYNIGTLERDLAILDADKALQVSVGATPIWELGEGKSDTSLITLKADKIIADDLNISAEISWNEDDFADMSFEGITKGANASIQLEKQIYPDSYTQSEKQIFQTENNLKKKAEELAWKETEKQIDFIESYLALVRSTEEVNIAGKRLHLATEELERVQQQIRLGEGGYQQEAVAKIALMEAENQFFNLKQNLIQQQKEWYLELDLSKDIQVQFKEEPAYLDTLRSSMEQLTLKSEKQEILFNQALEKHYQIKNTYIDKESLLKEAKWTENEGKPQINLSGGYNLSDNYWYTRLDLSWNLTDGGAQKLKEKGAEATILQKEKELGQLIKTLQLEMNQIMDQDEYYQLNLQAKLAALEQEQYTKNILEKQYQEKIISSTQWQNQLIALAEKELKVKEAQDLLLVIRLRLAHFLGI</sequence>
<dbReference type="Gene3D" id="1.20.1600.10">
    <property type="entry name" value="Outer membrane efflux proteins (OEP)"/>
    <property type="match status" value="1"/>
</dbReference>
<dbReference type="EMBL" id="MEYH01000050">
    <property type="protein sequence ID" value="OGD15687.1"/>
    <property type="molecule type" value="Genomic_DNA"/>
</dbReference>
<protein>
    <recommendedName>
        <fullName evidence="9">Transporter</fullName>
    </recommendedName>
</protein>
<dbReference type="GO" id="GO:0015288">
    <property type="term" value="F:porin activity"/>
    <property type="evidence" value="ECO:0007669"/>
    <property type="project" value="TreeGrafter"/>
</dbReference>
<dbReference type="InterPro" id="IPR051906">
    <property type="entry name" value="TolC-like"/>
</dbReference>
<dbReference type="GO" id="GO:1990281">
    <property type="term" value="C:efflux pump complex"/>
    <property type="evidence" value="ECO:0007669"/>
    <property type="project" value="TreeGrafter"/>
</dbReference>
<gene>
    <name evidence="7" type="ORF">A2V47_07555</name>
</gene>
<dbReference type="AlphaFoldDB" id="A0A1F5ACU2"/>
<dbReference type="PANTHER" id="PTHR30026">
    <property type="entry name" value="OUTER MEMBRANE PROTEIN TOLC"/>
    <property type="match status" value="1"/>
</dbReference>
<evidence type="ECO:0000313" key="7">
    <source>
        <dbReference type="EMBL" id="OGD15687.1"/>
    </source>
</evidence>
<proteinExistence type="predicted"/>
<comment type="caution">
    <text evidence="7">The sequence shown here is derived from an EMBL/GenBank/DDBJ whole genome shotgun (WGS) entry which is preliminary data.</text>
</comment>
<feature type="coiled-coil region" evidence="6">
    <location>
        <begin position="190"/>
        <end position="248"/>
    </location>
</feature>
<dbReference type="GO" id="GO:0015562">
    <property type="term" value="F:efflux transmembrane transporter activity"/>
    <property type="evidence" value="ECO:0007669"/>
    <property type="project" value="InterPro"/>
</dbReference>
<keyword evidence="4" id="KW-0472">Membrane</keyword>
<evidence type="ECO:0000256" key="3">
    <source>
        <dbReference type="ARBA" id="ARBA00022692"/>
    </source>
</evidence>
<accession>A0A1F5ACU2</accession>
<dbReference type="PANTHER" id="PTHR30026:SF20">
    <property type="entry name" value="OUTER MEMBRANE PROTEIN TOLC"/>
    <property type="match status" value="1"/>
</dbReference>
<evidence type="ECO:0000256" key="6">
    <source>
        <dbReference type="SAM" id="Coils"/>
    </source>
</evidence>
<evidence type="ECO:0000256" key="1">
    <source>
        <dbReference type="ARBA" id="ARBA00004442"/>
    </source>
</evidence>
<dbReference type="Proteomes" id="UP000177701">
    <property type="component" value="Unassembled WGS sequence"/>
</dbReference>
<name>A0A1F5ACU2_9BACT</name>
<keyword evidence="5" id="KW-0998">Cell outer membrane</keyword>
<dbReference type="SUPFAM" id="SSF56954">
    <property type="entry name" value="Outer membrane efflux proteins (OEP)"/>
    <property type="match status" value="1"/>
</dbReference>
<organism evidence="7 8">
    <name type="scientific">Candidatus Sediminicultor quintus</name>
    <dbReference type="NCBI Taxonomy" id="1797291"/>
    <lineage>
        <taxon>Bacteria</taxon>
        <taxon>Pseudomonadati</taxon>
        <taxon>Atribacterota</taxon>
        <taxon>Candidatus Phoenicimicrobiia</taxon>
        <taxon>Candidatus Pheonicimicrobiales</taxon>
        <taxon>Candidatus Phoenicimicrobiaceae</taxon>
        <taxon>Candidatus Sediminicultor</taxon>
    </lineage>
</organism>
<keyword evidence="3" id="KW-0812">Transmembrane</keyword>
<keyword evidence="6" id="KW-0175">Coiled coil</keyword>
<reference evidence="7 8" key="1">
    <citation type="journal article" date="2016" name="Nat. Commun.">
        <title>Thousands of microbial genomes shed light on interconnected biogeochemical processes in an aquifer system.</title>
        <authorList>
            <person name="Anantharaman K."/>
            <person name="Brown C.T."/>
            <person name="Hug L.A."/>
            <person name="Sharon I."/>
            <person name="Castelle C.J."/>
            <person name="Probst A.J."/>
            <person name="Thomas B.C."/>
            <person name="Singh A."/>
            <person name="Wilkins M.J."/>
            <person name="Karaoz U."/>
            <person name="Brodie E.L."/>
            <person name="Williams K.H."/>
            <person name="Hubbard S.S."/>
            <person name="Banfield J.F."/>
        </authorList>
    </citation>
    <scope>NUCLEOTIDE SEQUENCE [LARGE SCALE GENOMIC DNA]</scope>
</reference>
<keyword evidence="2" id="KW-1134">Transmembrane beta strand</keyword>
<dbReference type="GO" id="GO:0009279">
    <property type="term" value="C:cell outer membrane"/>
    <property type="evidence" value="ECO:0007669"/>
    <property type="project" value="UniProtKB-SubCell"/>
</dbReference>
<dbReference type="STRING" id="1797291.A2V47_07555"/>
<evidence type="ECO:0000256" key="4">
    <source>
        <dbReference type="ARBA" id="ARBA00023136"/>
    </source>
</evidence>
<evidence type="ECO:0000313" key="8">
    <source>
        <dbReference type="Proteomes" id="UP000177701"/>
    </source>
</evidence>
<evidence type="ECO:0000256" key="5">
    <source>
        <dbReference type="ARBA" id="ARBA00023237"/>
    </source>
</evidence>
<comment type="subcellular location">
    <subcellularLocation>
        <location evidence="1">Cell outer membrane</location>
    </subcellularLocation>
</comment>
<evidence type="ECO:0000256" key="2">
    <source>
        <dbReference type="ARBA" id="ARBA00022452"/>
    </source>
</evidence>